<keyword evidence="9" id="KW-1185">Reference proteome</keyword>
<dbReference type="Pfam" id="PF00084">
    <property type="entry name" value="Sushi"/>
    <property type="match status" value="1"/>
</dbReference>
<evidence type="ECO:0000256" key="3">
    <source>
        <dbReference type="ARBA" id="ARBA00022729"/>
    </source>
</evidence>
<evidence type="ECO:0000259" key="7">
    <source>
        <dbReference type="PROSITE" id="PS50923"/>
    </source>
</evidence>
<dbReference type="InterPro" id="IPR000436">
    <property type="entry name" value="Sushi_SCR_CCP_dom"/>
</dbReference>
<dbReference type="Proteomes" id="UP000261420">
    <property type="component" value="Unplaced"/>
</dbReference>
<keyword evidence="4 5" id="KW-1015">Disulfide bond</keyword>
<keyword evidence="3 6" id="KW-0732">Signal</keyword>
<dbReference type="PROSITE" id="PS50923">
    <property type="entry name" value="SUSHI"/>
    <property type="match status" value="1"/>
</dbReference>
<dbReference type="Gene3D" id="2.10.70.10">
    <property type="entry name" value="Complement Module, domain 1"/>
    <property type="match status" value="1"/>
</dbReference>
<name>A0A3B4VFK8_SERDU</name>
<evidence type="ECO:0000256" key="4">
    <source>
        <dbReference type="ARBA" id="ARBA00023157"/>
    </source>
</evidence>
<protein>
    <recommendedName>
        <fullName evidence="7">Sushi domain-containing protein</fullName>
    </recommendedName>
</protein>
<dbReference type="SMART" id="SM00032">
    <property type="entry name" value="CCP"/>
    <property type="match status" value="1"/>
</dbReference>
<feature type="disulfide bond" evidence="5">
    <location>
        <begin position="27"/>
        <end position="70"/>
    </location>
</feature>
<keyword evidence="2 5" id="KW-0768">Sushi</keyword>
<dbReference type="Ensembl" id="ENSSDUT00000029952.1">
    <property type="protein sequence ID" value="ENSSDUP00000029454.1"/>
    <property type="gene ID" value="ENSSDUG00000021228.1"/>
</dbReference>
<dbReference type="InterPro" id="IPR035976">
    <property type="entry name" value="Sushi/SCR/CCP_sf"/>
</dbReference>
<evidence type="ECO:0000256" key="6">
    <source>
        <dbReference type="SAM" id="SignalP"/>
    </source>
</evidence>
<feature type="signal peptide" evidence="6">
    <location>
        <begin position="1"/>
        <end position="18"/>
    </location>
</feature>
<reference evidence="8" key="2">
    <citation type="submission" date="2025-09" db="UniProtKB">
        <authorList>
            <consortium name="Ensembl"/>
        </authorList>
    </citation>
    <scope>IDENTIFICATION</scope>
</reference>
<dbReference type="AlphaFoldDB" id="A0A3B4VFK8"/>
<feature type="domain" description="Sushi" evidence="7">
    <location>
        <begin position="25"/>
        <end position="84"/>
    </location>
</feature>
<feature type="chain" id="PRO_5017484203" description="Sushi domain-containing protein" evidence="6">
    <location>
        <begin position="19"/>
        <end position="95"/>
    </location>
</feature>
<accession>A0A3B4VFK8</accession>
<proteinExistence type="predicted"/>
<dbReference type="CDD" id="cd00033">
    <property type="entry name" value="CCP"/>
    <property type="match status" value="1"/>
</dbReference>
<comment type="caution">
    <text evidence="5">Lacks conserved residue(s) required for the propagation of feature annotation.</text>
</comment>
<dbReference type="InterPro" id="IPR051503">
    <property type="entry name" value="ComplSys_Reg/VirEntry_Med"/>
</dbReference>
<dbReference type="SUPFAM" id="SSF57535">
    <property type="entry name" value="Complement control module/SCR domain"/>
    <property type="match status" value="1"/>
</dbReference>
<organism evidence="8 9">
    <name type="scientific">Seriola dumerili</name>
    <name type="common">Greater amberjack</name>
    <name type="synonym">Caranx dumerili</name>
    <dbReference type="NCBI Taxonomy" id="41447"/>
    <lineage>
        <taxon>Eukaryota</taxon>
        <taxon>Metazoa</taxon>
        <taxon>Chordata</taxon>
        <taxon>Craniata</taxon>
        <taxon>Vertebrata</taxon>
        <taxon>Euteleostomi</taxon>
        <taxon>Actinopterygii</taxon>
        <taxon>Neopterygii</taxon>
        <taxon>Teleostei</taxon>
        <taxon>Neoteleostei</taxon>
        <taxon>Acanthomorphata</taxon>
        <taxon>Carangaria</taxon>
        <taxon>Carangiformes</taxon>
        <taxon>Carangidae</taxon>
        <taxon>Seriola</taxon>
    </lineage>
</organism>
<evidence type="ECO:0000256" key="2">
    <source>
        <dbReference type="ARBA" id="ARBA00022659"/>
    </source>
</evidence>
<dbReference type="GeneTree" id="ENSGT01150000287573"/>
<evidence type="ECO:0000256" key="5">
    <source>
        <dbReference type="PROSITE-ProRule" id="PRU00302"/>
    </source>
</evidence>
<evidence type="ECO:0000313" key="8">
    <source>
        <dbReference type="Ensembl" id="ENSSDUP00000029454.1"/>
    </source>
</evidence>
<dbReference type="PANTHER" id="PTHR45785:SF2">
    <property type="entry name" value="COMPLEMENT FACTOR H-RELATED"/>
    <property type="match status" value="1"/>
</dbReference>
<evidence type="ECO:0000256" key="1">
    <source>
        <dbReference type="ARBA" id="ARBA00004328"/>
    </source>
</evidence>
<reference evidence="8" key="1">
    <citation type="submission" date="2025-08" db="UniProtKB">
        <authorList>
            <consortium name="Ensembl"/>
        </authorList>
    </citation>
    <scope>IDENTIFICATION</scope>
</reference>
<dbReference type="PANTHER" id="PTHR45785">
    <property type="entry name" value="COMPLEMENT FACTOR H-RELATED"/>
    <property type="match status" value="1"/>
</dbReference>
<evidence type="ECO:0000313" key="9">
    <source>
        <dbReference type="Proteomes" id="UP000261420"/>
    </source>
</evidence>
<comment type="subcellular location">
    <subcellularLocation>
        <location evidence="1">Virion</location>
    </subcellularLocation>
</comment>
<sequence length="95" mass="10883">MIIYFFNVLYTFLQIVFSSLSANGNPCPNPPEVAHAVVDTSDQTEYTSGSKVTYQCRDHYTMEGVGRITCINGQWEEEKFTCSPTRTYIQKHFTK</sequence>